<organism evidence="2 3">
    <name type="scientific">Myodes glareolus</name>
    <name type="common">Bank vole</name>
    <name type="synonym">Clethrionomys glareolus</name>
    <dbReference type="NCBI Taxonomy" id="447135"/>
    <lineage>
        <taxon>Eukaryota</taxon>
        <taxon>Metazoa</taxon>
        <taxon>Chordata</taxon>
        <taxon>Craniata</taxon>
        <taxon>Vertebrata</taxon>
        <taxon>Euteleostomi</taxon>
        <taxon>Mammalia</taxon>
        <taxon>Eutheria</taxon>
        <taxon>Euarchontoglires</taxon>
        <taxon>Glires</taxon>
        <taxon>Rodentia</taxon>
        <taxon>Myomorpha</taxon>
        <taxon>Muroidea</taxon>
        <taxon>Cricetidae</taxon>
        <taxon>Arvicolinae</taxon>
        <taxon>Myodes</taxon>
    </lineage>
</organism>
<evidence type="ECO:0000256" key="1">
    <source>
        <dbReference type="SAM" id="MobiDB-lite"/>
    </source>
</evidence>
<accession>A0AAW0JPP7</accession>
<keyword evidence="3" id="KW-1185">Reference proteome</keyword>
<dbReference type="EMBL" id="JBBHLL010000026">
    <property type="protein sequence ID" value="KAK7828430.1"/>
    <property type="molecule type" value="Genomic_DNA"/>
</dbReference>
<sequence length="53" mass="5638">MRSSTETGFLQPCAPAPERGPFTSASGSHSLVQRWDAGRTHLLGKSLVTQVLA</sequence>
<name>A0AAW0JPP7_MYOGA</name>
<dbReference type="Proteomes" id="UP001488838">
    <property type="component" value="Unassembled WGS sequence"/>
</dbReference>
<proteinExistence type="predicted"/>
<evidence type="ECO:0000313" key="3">
    <source>
        <dbReference type="Proteomes" id="UP001488838"/>
    </source>
</evidence>
<dbReference type="AlphaFoldDB" id="A0AAW0JPP7"/>
<gene>
    <name evidence="2" type="ORF">U0070_008939</name>
</gene>
<protein>
    <submittedName>
        <fullName evidence="2">Uncharacterized protein</fullName>
    </submittedName>
</protein>
<reference evidence="2 3" key="1">
    <citation type="journal article" date="2023" name="bioRxiv">
        <title>Conserved and derived expression patterns and positive selection on dental genes reveal complex evolutionary context of ever-growing rodent molars.</title>
        <authorList>
            <person name="Calamari Z.T."/>
            <person name="Song A."/>
            <person name="Cohen E."/>
            <person name="Akter M."/>
            <person name="Roy R.D."/>
            <person name="Hallikas O."/>
            <person name="Christensen M.M."/>
            <person name="Li P."/>
            <person name="Marangoni P."/>
            <person name="Jernvall J."/>
            <person name="Klein O.D."/>
        </authorList>
    </citation>
    <scope>NUCLEOTIDE SEQUENCE [LARGE SCALE GENOMIC DNA]</scope>
    <source>
        <strain evidence="2">V071</strain>
    </source>
</reference>
<evidence type="ECO:0000313" key="2">
    <source>
        <dbReference type="EMBL" id="KAK7828430.1"/>
    </source>
</evidence>
<comment type="caution">
    <text evidence="2">The sequence shown here is derived from an EMBL/GenBank/DDBJ whole genome shotgun (WGS) entry which is preliminary data.</text>
</comment>
<feature type="region of interest" description="Disordered" evidence="1">
    <location>
        <begin position="1"/>
        <end position="27"/>
    </location>
</feature>